<protein>
    <submittedName>
        <fullName evidence="1">Uncharacterized protein</fullName>
    </submittedName>
</protein>
<dbReference type="OMA" id="XVLKTEA"/>
<dbReference type="EMBL" id="NWXB01000030">
    <property type="protein sequence ID" value="RQJ64442.1"/>
    <property type="molecule type" value="Genomic_DNA"/>
</dbReference>
<evidence type="ECO:0000313" key="2">
    <source>
        <dbReference type="Proteomes" id="UP000283829"/>
    </source>
</evidence>
<sequence>MKTLVLLLLSFSTTTAFAAYGLGLGQAPKYPADFRAYGYVYSGRQGWVLKTEADAIKLDTLFKRFVYRPSAANQNPVGQAVGQRSDGIPANHTKEKP</sequence>
<gene>
    <name evidence="1" type="ORF">COI09_11035</name>
</gene>
<comment type="caution">
    <text evidence="1">The sequence shown here is derived from an EMBL/GenBank/DDBJ whole genome shotgun (WGS) entry which is preliminary data.</text>
</comment>
<dbReference type="AlphaFoldDB" id="A0A0T7L380"/>
<dbReference type="Proteomes" id="UP000283829">
    <property type="component" value="Unassembled WGS sequence"/>
</dbReference>
<reference evidence="1 2" key="1">
    <citation type="submission" date="2017-09" db="EMBL/GenBank/DDBJ databases">
        <title>Phenotypic and genotypic characterization of Colombian isolates of Neisseria meningitidis recovered from invasive disease.</title>
        <authorList>
            <person name="Duarte C."/>
            <person name="Gabastou J.M."/>
            <person name="Moreno J."/>
        </authorList>
    </citation>
    <scope>NUCLEOTIDE SEQUENCE [LARGE SCALE GENOMIC DNA]</scope>
    <source>
        <strain evidence="1 2">INS-Nm1124</strain>
    </source>
</reference>
<dbReference type="GeneID" id="93386687"/>
<dbReference type="RefSeq" id="WP_002214458.1">
    <property type="nucleotide sequence ID" value="NZ_CFHX01000115.1"/>
</dbReference>
<evidence type="ECO:0000313" key="1">
    <source>
        <dbReference type="EMBL" id="RQJ64442.1"/>
    </source>
</evidence>
<accession>A0A0T7L380</accession>
<proteinExistence type="predicted"/>
<organism evidence="1 2">
    <name type="scientific">Neisseria meningitidis</name>
    <dbReference type="NCBI Taxonomy" id="487"/>
    <lineage>
        <taxon>Bacteria</taxon>
        <taxon>Pseudomonadati</taxon>
        <taxon>Pseudomonadota</taxon>
        <taxon>Betaproteobacteria</taxon>
        <taxon>Neisseriales</taxon>
        <taxon>Neisseriaceae</taxon>
        <taxon>Neisseria</taxon>
    </lineage>
</organism>
<name>A0A0T7L380_NEIME</name>